<reference evidence="1" key="1">
    <citation type="journal article" date="2014" name="Front. Microbiol.">
        <title>High frequency of phylogenetically diverse reductive dehalogenase-homologous genes in deep subseafloor sedimentary metagenomes.</title>
        <authorList>
            <person name="Kawai M."/>
            <person name="Futagami T."/>
            <person name="Toyoda A."/>
            <person name="Takaki Y."/>
            <person name="Nishi S."/>
            <person name="Hori S."/>
            <person name="Arai W."/>
            <person name="Tsubouchi T."/>
            <person name="Morono Y."/>
            <person name="Uchiyama I."/>
            <person name="Ito T."/>
            <person name="Fujiyama A."/>
            <person name="Inagaki F."/>
            <person name="Takami H."/>
        </authorList>
    </citation>
    <scope>NUCLEOTIDE SEQUENCE</scope>
    <source>
        <strain evidence="1">Expedition CK06-06</strain>
    </source>
</reference>
<protein>
    <submittedName>
        <fullName evidence="1">Uncharacterized protein</fullName>
    </submittedName>
</protein>
<organism evidence="1">
    <name type="scientific">marine sediment metagenome</name>
    <dbReference type="NCBI Taxonomy" id="412755"/>
    <lineage>
        <taxon>unclassified sequences</taxon>
        <taxon>metagenomes</taxon>
        <taxon>ecological metagenomes</taxon>
    </lineage>
</organism>
<evidence type="ECO:0000313" key="1">
    <source>
        <dbReference type="EMBL" id="GAG71367.1"/>
    </source>
</evidence>
<gene>
    <name evidence="1" type="ORF">S01H4_01856</name>
</gene>
<accession>X1APS1</accession>
<dbReference type="AlphaFoldDB" id="X1APS1"/>
<sequence length="79" mass="9065">MQDFFDFQELLEFSIIFGCDGVSASAVERLIGCNRSVAKNLQQMIAKLKPFQVITKPISDTEDYSVFRAEAFYKNYKNV</sequence>
<name>X1APS1_9ZZZZ</name>
<dbReference type="EMBL" id="BART01000367">
    <property type="protein sequence ID" value="GAG71367.1"/>
    <property type="molecule type" value="Genomic_DNA"/>
</dbReference>
<comment type="caution">
    <text evidence="1">The sequence shown here is derived from an EMBL/GenBank/DDBJ whole genome shotgun (WGS) entry which is preliminary data.</text>
</comment>
<proteinExistence type="predicted"/>